<evidence type="ECO:0000259" key="3">
    <source>
        <dbReference type="PROSITE" id="PS00498"/>
    </source>
</evidence>
<dbReference type="PRINTS" id="PR00092">
    <property type="entry name" value="TYROSINASE"/>
</dbReference>
<evidence type="ECO:0000313" key="5">
    <source>
        <dbReference type="Proteomes" id="UP000813444"/>
    </source>
</evidence>
<dbReference type="InterPro" id="IPR008922">
    <property type="entry name" value="Di-copper_centre_dom_sf"/>
</dbReference>
<dbReference type="Gene3D" id="1.10.1280.10">
    <property type="entry name" value="Di-copper center containing domain from catechol oxidase"/>
    <property type="match status" value="1"/>
</dbReference>
<keyword evidence="2" id="KW-0186">Copper</keyword>
<accession>A0A8K0WNM9</accession>
<dbReference type="OrthoDB" id="6132182at2759"/>
<dbReference type="InterPro" id="IPR050316">
    <property type="entry name" value="Tyrosinase/Hemocyanin"/>
</dbReference>
<feature type="non-terminal residue" evidence="4">
    <location>
        <position position="1"/>
    </location>
</feature>
<reference evidence="4" key="1">
    <citation type="journal article" date="2021" name="Nat. Commun.">
        <title>Genetic determinants of endophytism in the Arabidopsis root mycobiome.</title>
        <authorList>
            <person name="Mesny F."/>
            <person name="Miyauchi S."/>
            <person name="Thiergart T."/>
            <person name="Pickel B."/>
            <person name="Atanasova L."/>
            <person name="Karlsson M."/>
            <person name="Huettel B."/>
            <person name="Barry K.W."/>
            <person name="Haridas S."/>
            <person name="Chen C."/>
            <person name="Bauer D."/>
            <person name="Andreopoulos W."/>
            <person name="Pangilinan J."/>
            <person name="LaButti K."/>
            <person name="Riley R."/>
            <person name="Lipzen A."/>
            <person name="Clum A."/>
            <person name="Drula E."/>
            <person name="Henrissat B."/>
            <person name="Kohler A."/>
            <person name="Grigoriev I.V."/>
            <person name="Martin F.M."/>
            <person name="Hacquard S."/>
        </authorList>
    </citation>
    <scope>NUCLEOTIDE SEQUENCE</scope>
    <source>
        <strain evidence="4">MPI-CAGE-CH-0235</strain>
    </source>
</reference>
<evidence type="ECO:0000256" key="2">
    <source>
        <dbReference type="ARBA" id="ARBA00023008"/>
    </source>
</evidence>
<sequence length="325" mass="37343">RNLTREQQLDYVDAVRCLQNKPGEFTWYWPGAKFRFDDFQGLHINQTNFIHYCVGAPSLLASWHRHLMWLYEQALRNECNYRGAHPYWDWTLDAYLPDGLTKSPLWDPEYGLGGNGVYVADLDIYPKTWVVQLFTIPERTGGGCVTTGPFAQRNVSMGVGNSTAYDPHCLHRDFSNVLFAQLNNSTVIQETMDSSNHWWLDRNIEGYGLTLTGQRSHGGGHLGIGGQVGEMTNRWSSAGDPAFYLHHANVDRLWASWQIKDWSTRKCDISGPDTQFAYPFNFTKDIPYHNVTLQTPLHFTPLAPSIIIEDVMDFYSLNYTYDTFY</sequence>
<name>A0A8K0WNM9_9HYPO</name>
<dbReference type="Pfam" id="PF00264">
    <property type="entry name" value="Tyrosinase"/>
    <property type="match status" value="1"/>
</dbReference>
<dbReference type="PROSITE" id="PS00498">
    <property type="entry name" value="TYROSINASE_2"/>
    <property type="match status" value="1"/>
</dbReference>
<keyword evidence="1" id="KW-0479">Metal-binding</keyword>
<evidence type="ECO:0000256" key="1">
    <source>
        <dbReference type="ARBA" id="ARBA00022723"/>
    </source>
</evidence>
<organism evidence="4 5">
    <name type="scientific">Stachybotrys elegans</name>
    <dbReference type="NCBI Taxonomy" id="80388"/>
    <lineage>
        <taxon>Eukaryota</taxon>
        <taxon>Fungi</taxon>
        <taxon>Dikarya</taxon>
        <taxon>Ascomycota</taxon>
        <taxon>Pezizomycotina</taxon>
        <taxon>Sordariomycetes</taxon>
        <taxon>Hypocreomycetidae</taxon>
        <taxon>Hypocreales</taxon>
        <taxon>Stachybotryaceae</taxon>
        <taxon>Stachybotrys</taxon>
    </lineage>
</organism>
<dbReference type="InterPro" id="IPR002227">
    <property type="entry name" value="Tyrosinase_Cu-bd"/>
</dbReference>
<proteinExistence type="predicted"/>
<dbReference type="GO" id="GO:0046872">
    <property type="term" value="F:metal ion binding"/>
    <property type="evidence" value="ECO:0007669"/>
    <property type="project" value="UniProtKB-KW"/>
</dbReference>
<dbReference type="PANTHER" id="PTHR11474:SF126">
    <property type="entry name" value="TYROSINASE-LIKE PROTEIN TYR-1-RELATED"/>
    <property type="match status" value="1"/>
</dbReference>
<feature type="domain" description="Tyrosinase copper-binding" evidence="3">
    <location>
        <begin position="240"/>
        <end position="251"/>
    </location>
</feature>
<protein>
    <recommendedName>
        <fullName evidence="3">Tyrosinase copper-binding domain-containing protein</fullName>
    </recommendedName>
</protein>
<keyword evidence="5" id="KW-1185">Reference proteome</keyword>
<evidence type="ECO:0000313" key="4">
    <source>
        <dbReference type="EMBL" id="KAH7309632.1"/>
    </source>
</evidence>
<dbReference type="Proteomes" id="UP000813444">
    <property type="component" value="Unassembled WGS sequence"/>
</dbReference>
<dbReference type="SUPFAM" id="SSF48056">
    <property type="entry name" value="Di-copper centre-containing domain"/>
    <property type="match status" value="1"/>
</dbReference>
<dbReference type="EMBL" id="JAGPNK010000013">
    <property type="protein sequence ID" value="KAH7309632.1"/>
    <property type="molecule type" value="Genomic_DNA"/>
</dbReference>
<gene>
    <name evidence="4" type="ORF">B0I35DRAFT_359486</name>
</gene>
<dbReference type="PANTHER" id="PTHR11474">
    <property type="entry name" value="TYROSINASE FAMILY MEMBER"/>
    <property type="match status" value="1"/>
</dbReference>
<comment type="caution">
    <text evidence="4">The sequence shown here is derived from an EMBL/GenBank/DDBJ whole genome shotgun (WGS) entry which is preliminary data.</text>
</comment>
<dbReference type="AlphaFoldDB" id="A0A8K0WNM9"/>
<dbReference type="GO" id="GO:0016491">
    <property type="term" value="F:oxidoreductase activity"/>
    <property type="evidence" value="ECO:0007669"/>
    <property type="project" value="InterPro"/>
</dbReference>